<evidence type="ECO:0000256" key="3">
    <source>
        <dbReference type="ARBA" id="ARBA00022722"/>
    </source>
</evidence>
<dbReference type="PANTHER" id="PTHR34137:SF1">
    <property type="entry name" value="EXODEOXYRIBONUCLEASE 7 SMALL SUBUNIT"/>
    <property type="match status" value="1"/>
</dbReference>
<evidence type="ECO:0000256" key="1">
    <source>
        <dbReference type="ARBA" id="ARBA00009998"/>
    </source>
</evidence>
<evidence type="ECO:0000256" key="6">
    <source>
        <dbReference type="HAMAP-Rule" id="MF_00337"/>
    </source>
</evidence>
<dbReference type="GO" id="GO:0009318">
    <property type="term" value="C:exodeoxyribonuclease VII complex"/>
    <property type="evidence" value="ECO:0007669"/>
    <property type="project" value="UniProtKB-UniRule"/>
</dbReference>
<comment type="caution">
    <text evidence="7">The sequence shown here is derived from an EMBL/GenBank/DDBJ whole genome shotgun (WGS) entry which is preliminary data.</text>
</comment>
<evidence type="ECO:0000313" key="7">
    <source>
        <dbReference type="EMBL" id="PAV29109.1"/>
    </source>
</evidence>
<comment type="function">
    <text evidence="6">Bidirectionally degrades single-stranded DNA into large acid-insoluble oligonucleotides, which are then degraded further into small acid-soluble oligonucleotides.</text>
</comment>
<organism evidence="7 8">
    <name type="scientific">Virgibacillus profundi</name>
    <dbReference type="NCBI Taxonomy" id="2024555"/>
    <lineage>
        <taxon>Bacteria</taxon>
        <taxon>Bacillati</taxon>
        <taxon>Bacillota</taxon>
        <taxon>Bacilli</taxon>
        <taxon>Bacillales</taxon>
        <taxon>Bacillaceae</taxon>
        <taxon>Virgibacillus</taxon>
    </lineage>
</organism>
<dbReference type="NCBIfam" id="NF010666">
    <property type="entry name" value="PRK14063.1"/>
    <property type="match status" value="1"/>
</dbReference>
<dbReference type="NCBIfam" id="TIGR01280">
    <property type="entry name" value="xseB"/>
    <property type="match status" value="1"/>
</dbReference>
<dbReference type="EC" id="3.1.11.6" evidence="6"/>
<protein>
    <recommendedName>
        <fullName evidence="6">Exodeoxyribonuclease 7 small subunit</fullName>
        <ecNumber evidence="6">3.1.11.6</ecNumber>
    </recommendedName>
    <alternativeName>
        <fullName evidence="6">Exodeoxyribonuclease VII small subunit</fullName>
        <shortName evidence="6">Exonuclease VII small subunit</shortName>
    </alternativeName>
</protein>
<comment type="similarity">
    <text evidence="1 6">Belongs to the XseB family.</text>
</comment>
<comment type="subunit">
    <text evidence="6">Heterooligomer composed of large and small subunits.</text>
</comment>
<dbReference type="PIRSF" id="PIRSF006488">
    <property type="entry name" value="Exonuc_VII_S"/>
    <property type="match status" value="1"/>
</dbReference>
<dbReference type="InterPro" id="IPR003761">
    <property type="entry name" value="Exonuc_VII_S"/>
</dbReference>
<dbReference type="Gene3D" id="1.10.287.1040">
    <property type="entry name" value="Exonuclease VII, small subunit"/>
    <property type="match status" value="1"/>
</dbReference>
<dbReference type="GO" id="GO:0005829">
    <property type="term" value="C:cytosol"/>
    <property type="evidence" value="ECO:0007669"/>
    <property type="project" value="TreeGrafter"/>
</dbReference>
<dbReference type="RefSeq" id="WP_095656200.1">
    <property type="nucleotide sequence ID" value="NZ_NPOA01000009.1"/>
</dbReference>
<sequence>MSKTEELSFEEAMEQLENIVEKLETGDVPLEKAINYYQDGMNLSKICNDKLTSIQTKMTQIMNEQGDMEPFEIQEEE</sequence>
<evidence type="ECO:0000256" key="4">
    <source>
        <dbReference type="ARBA" id="ARBA00022801"/>
    </source>
</evidence>
<dbReference type="GO" id="GO:0008855">
    <property type="term" value="F:exodeoxyribonuclease VII activity"/>
    <property type="evidence" value="ECO:0007669"/>
    <property type="project" value="UniProtKB-UniRule"/>
</dbReference>
<evidence type="ECO:0000256" key="5">
    <source>
        <dbReference type="ARBA" id="ARBA00022839"/>
    </source>
</evidence>
<keyword evidence="4 6" id="KW-0378">Hydrolase</keyword>
<dbReference type="OrthoDB" id="9798666at2"/>
<evidence type="ECO:0000256" key="2">
    <source>
        <dbReference type="ARBA" id="ARBA00022490"/>
    </source>
</evidence>
<reference evidence="7 8" key="1">
    <citation type="submission" date="2017-08" db="EMBL/GenBank/DDBJ databases">
        <title>Virgibacillus indicus sp. nov. and Virgibacillus profoundi sp. nov, two moderately halophilic bacteria isolated from marine sediment by using the Microfluidic Streak Plate.</title>
        <authorList>
            <person name="Xu B."/>
            <person name="Hu B."/>
            <person name="Wang J."/>
            <person name="Zhu Y."/>
            <person name="Huang L."/>
            <person name="Du W."/>
            <person name="Huang Y."/>
        </authorList>
    </citation>
    <scope>NUCLEOTIDE SEQUENCE [LARGE SCALE GENOMIC DNA]</scope>
    <source>
        <strain evidence="7 8">IO3-P3-H5</strain>
    </source>
</reference>
<keyword evidence="2 6" id="KW-0963">Cytoplasm</keyword>
<comment type="catalytic activity">
    <reaction evidence="6">
        <text>Exonucleolytic cleavage in either 5'- to 3'- or 3'- to 5'-direction to yield nucleoside 5'-phosphates.</text>
        <dbReference type="EC" id="3.1.11.6"/>
    </reaction>
</comment>
<dbReference type="HAMAP" id="MF_00337">
    <property type="entry name" value="Exonuc_7_S"/>
    <property type="match status" value="1"/>
</dbReference>
<dbReference type="Proteomes" id="UP000218887">
    <property type="component" value="Unassembled WGS sequence"/>
</dbReference>
<proteinExistence type="inferred from homology"/>
<comment type="subcellular location">
    <subcellularLocation>
        <location evidence="6">Cytoplasm</location>
    </subcellularLocation>
</comment>
<accession>A0A2A2IBK2</accession>
<dbReference type="EMBL" id="NPOA01000009">
    <property type="protein sequence ID" value="PAV29109.1"/>
    <property type="molecule type" value="Genomic_DNA"/>
</dbReference>
<evidence type="ECO:0000313" key="8">
    <source>
        <dbReference type="Proteomes" id="UP000218887"/>
    </source>
</evidence>
<keyword evidence="8" id="KW-1185">Reference proteome</keyword>
<keyword evidence="3 6" id="KW-0540">Nuclease</keyword>
<dbReference type="Pfam" id="PF02609">
    <property type="entry name" value="Exonuc_VII_S"/>
    <property type="match status" value="1"/>
</dbReference>
<dbReference type="NCBIfam" id="NF002139">
    <property type="entry name" value="PRK00977.1-3"/>
    <property type="match status" value="1"/>
</dbReference>
<dbReference type="AlphaFoldDB" id="A0A2A2IBK2"/>
<gene>
    <name evidence="6" type="primary">xseB</name>
    <name evidence="7" type="ORF">CIL05_14135</name>
</gene>
<dbReference type="GO" id="GO:0006308">
    <property type="term" value="P:DNA catabolic process"/>
    <property type="evidence" value="ECO:0007669"/>
    <property type="project" value="UniProtKB-UniRule"/>
</dbReference>
<keyword evidence="5 6" id="KW-0269">Exonuclease</keyword>
<dbReference type="InterPro" id="IPR037004">
    <property type="entry name" value="Exonuc_VII_ssu_sf"/>
</dbReference>
<name>A0A2A2IBK2_9BACI</name>
<dbReference type="SUPFAM" id="SSF116842">
    <property type="entry name" value="XseB-like"/>
    <property type="match status" value="1"/>
</dbReference>
<dbReference type="PANTHER" id="PTHR34137">
    <property type="entry name" value="EXODEOXYRIBONUCLEASE 7 SMALL SUBUNIT"/>
    <property type="match status" value="1"/>
</dbReference>